<accession>A0A834T9K7</accession>
<evidence type="ECO:0000313" key="2">
    <source>
        <dbReference type="Proteomes" id="UP000634136"/>
    </source>
</evidence>
<protein>
    <submittedName>
        <fullName evidence="1">Uncharacterized protein</fullName>
    </submittedName>
</protein>
<comment type="caution">
    <text evidence="1">The sequence shown here is derived from an EMBL/GenBank/DDBJ whole genome shotgun (WGS) entry which is preliminary data.</text>
</comment>
<sequence>MSVWEGVGPRVVVENGRCGSRAPSGSPEVVLIEK</sequence>
<proteinExistence type="predicted"/>
<keyword evidence="2" id="KW-1185">Reference proteome</keyword>
<reference evidence="1" key="1">
    <citation type="submission" date="2020-09" db="EMBL/GenBank/DDBJ databases">
        <title>Genome-Enabled Discovery of Anthraquinone Biosynthesis in Senna tora.</title>
        <authorList>
            <person name="Kang S.-H."/>
            <person name="Pandey R.P."/>
            <person name="Lee C.-M."/>
            <person name="Sim J.-S."/>
            <person name="Jeong J.-T."/>
            <person name="Choi B.-S."/>
            <person name="Jung M."/>
            <person name="Ginzburg D."/>
            <person name="Zhao K."/>
            <person name="Won S.Y."/>
            <person name="Oh T.-J."/>
            <person name="Yu Y."/>
            <person name="Kim N.-H."/>
            <person name="Lee O.R."/>
            <person name="Lee T.-H."/>
            <person name="Bashyal P."/>
            <person name="Kim T.-S."/>
            <person name="Lee W.-H."/>
            <person name="Kawkins C."/>
            <person name="Kim C.-K."/>
            <person name="Kim J.S."/>
            <person name="Ahn B.O."/>
            <person name="Rhee S.Y."/>
            <person name="Sohng J.K."/>
        </authorList>
    </citation>
    <scope>NUCLEOTIDE SEQUENCE</scope>
    <source>
        <tissue evidence="1">Leaf</tissue>
    </source>
</reference>
<dbReference type="Proteomes" id="UP000634136">
    <property type="component" value="Unassembled WGS sequence"/>
</dbReference>
<gene>
    <name evidence="1" type="ORF">G2W53_031601</name>
</gene>
<name>A0A834T9K7_9FABA</name>
<evidence type="ECO:0000313" key="1">
    <source>
        <dbReference type="EMBL" id="KAF7817632.1"/>
    </source>
</evidence>
<organism evidence="1 2">
    <name type="scientific">Senna tora</name>
    <dbReference type="NCBI Taxonomy" id="362788"/>
    <lineage>
        <taxon>Eukaryota</taxon>
        <taxon>Viridiplantae</taxon>
        <taxon>Streptophyta</taxon>
        <taxon>Embryophyta</taxon>
        <taxon>Tracheophyta</taxon>
        <taxon>Spermatophyta</taxon>
        <taxon>Magnoliopsida</taxon>
        <taxon>eudicotyledons</taxon>
        <taxon>Gunneridae</taxon>
        <taxon>Pentapetalae</taxon>
        <taxon>rosids</taxon>
        <taxon>fabids</taxon>
        <taxon>Fabales</taxon>
        <taxon>Fabaceae</taxon>
        <taxon>Caesalpinioideae</taxon>
        <taxon>Cassia clade</taxon>
        <taxon>Senna</taxon>
    </lineage>
</organism>
<dbReference type="EMBL" id="JAAIUW010000009">
    <property type="protein sequence ID" value="KAF7817632.1"/>
    <property type="molecule type" value="Genomic_DNA"/>
</dbReference>
<dbReference type="AlphaFoldDB" id="A0A834T9K7"/>